<accession>A0A166NGQ9</accession>
<dbReference type="Pfam" id="PF01975">
    <property type="entry name" value="SurE"/>
    <property type="match status" value="1"/>
</dbReference>
<dbReference type="PANTHER" id="PTHR30457:SF0">
    <property type="entry name" value="PHOSPHATASE, PUTATIVE (AFU_ORTHOLOGUE AFUA_4G01070)-RELATED"/>
    <property type="match status" value="1"/>
</dbReference>
<dbReference type="GO" id="GO:0046872">
    <property type="term" value="F:metal ion binding"/>
    <property type="evidence" value="ECO:0007669"/>
    <property type="project" value="UniProtKB-KW"/>
</dbReference>
<evidence type="ECO:0000256" key="4">
    <source>
        <dbReference type="SAM" id="SignalP"/>
    </source>
</evidence>
<keyword evidence="7" id="KW-1185">Reference proteome</keyword>
<dbReference type="InterPro" id="IPR030048">
    <property type="entry name" value="SurE"/>
</dbReference>
<dbReference type="Gene3D" id="3.40.1210.10">
    <property type="entry name" value="Survival protein SurE-like phosphatase/nucleotidase"/>
    <property type="match status" value="1"/>
</dbReference>
<dbReference type="InParanoid" id="A0A166NGQ9"/>
<gene>
    <name evidence="6" type="ORF">EXIGLDRAFT_846828</name>
</gene>
<evidence type="ECO:0000256" key="3">
    <source>
        <dbReference type="ARBA" id="ARBA00022801"/>
    </source>
</evidence>
<evidence type="ECO:0000313" key="6">
    <source>
        <dbReference type="EMBL" id="KZV79142.1"/>
    </source>
</evidence>
<protein>
    <submittedName>
        <fullName evidence="6">5'/3'-nucleotidase sure family protein</fullName>
    </submittedName>
</protein>
<evidence type="ECO:0000259" key="5">
    <source>
        <dbReference type="Pfam" id="PF01975"/>
    </source>
</evidence>
<feature type="domain" description="Survival protein SurE-like phosphatase/nucleotidase" evidence="5">
    <location>
        <begin position="20"/>
        <end position="218"/>
    </location>
</feature>
<keyword evidence="3" id="KW-0378">Hydrolase</keyword>
<evidence type="ECO:0000313" key="7">
    <source>
        <dbReference type="Proteomes" id="UP000077266"/>
    </source>
</evidence>
<proteinExistence type="inferred from homology"/>
<dbReference type="EMBL" id="KV426673">
    <property type="protein sequence ID" value="KZV79142.1"/>
    <property type="molecule type" value="Genomic_DNA"/>
</dbReference>
<sequence>MLPVVATAALFLSGAQAANILMGNDDGWAVNNIRAMFDTLDKAGHNIVLSSPAVGQSGMSSTDLPAIPVLFGCQFDSCPPLSPAQGFNATDPRLNYVNSFPVTALKYGLNTLAPKFFAPASKPDLVVTGPNVGDNIGILNDEFSGTLGAACAGARAGIPSIAFSGVSGDKLSYTTLPNEFSDVYASLALKFIDRVLKANASPLIPAGTVLNVNFPKVDKLGGCTDPTFVLSRQTIATPFSTKDVEICGNNGRLPKESAVMDADGCFASVTVLNMNSKVDVDFSLQSQVVQTLGDLLTCIPATRF</sequence>
<feature type="chain" id="PRO_5007877792" evidence="4">
    <location>
        <begin position="18"/>
        <end position="304"/>
    </location>
</feature>
<dbReference type="InterPro" id="IPR036523">
    <property type="entry name" value="SurE-like_sf"/>
</dbReference>
<dbReference type="GO" id="GO:0008252">
    <property type="term" value="F:nucleotidase activity"/>
    <property type="evidence" value="ECO:0007669"/>
    <property type="project" value="InterPro"/>
</dbReference>
<evidence type="ECO:0000256" key="1">
    <source>
        <dbReference type="ARBA" id="ARBA00011062"/>
    </source>
</evidence>
<dbReference type="PANTHER" id="PTHR30457">
    <property type="entry name" value="5'-NUCLEOTIDASE SURE"/>
    <property type="match status" value="1"/>
</dbReference>
<keyword evidence="4" id="KW-0732">Signal</keyword>
<evidence type="ECO:0000256" key="2">
    <source>
        <dbReference type="ARBA" id="ARBA00022723"/>
    </source>
</evidence>
<organism evidence="6 7">
    <name type="scientific">Exidia glandulosa HHB12029</name>
    <dbReference type="NCBI Taxonomy" id="1314781"/>
    <lineage>
        <taxon>Eukaryota</taxon>
        <taxon>Fungi</taxon>
        <taxon>Dikarya</taxon>
        <taxon>Basidiomycota</taxon>
        <taxon>Agaricomycotina</taxon>
        <taxon>Agaricomycetes</taxon>
        <taxon>Auriculariales</taxon>
        <taxon>Exidiaceae</taxon>
        <taxon>Exidia</taxon>
    </lineage>
</organism>
<comment type="similarity">
    <text evidence="1">Belongs to the SurE nucleotidase family.</text>
</comment>
<reference evidence="6 7" key="1">
    <citation type="journal article" date="2016" name="Mol. Biol. Evol.">
        <title>Comparative Genomics of Early-Diverging Mushroom-Forming Fungi Provides Insights into the Origins of Lignocellulose Decay Capabilities.</title>
        <authorList>
            <person name="Nagy L.G."/>
            <person name="Riley R."/>
            <person name="Tritt A."/>
            <person name="Adam C."/>
            <person name="Daum C."/>
            <person name="Floudas D."/>
            <person name="Sun H."/>
            <person name="Yadav J.S."/>
            <person name="Pangilinan J."/>
            <person name="Larsson K.H."/>
            <person name="Matsuura K."/>
            <person name="Barry K."/>
            <person name="Labutti K."/>
            <person name="Kuo R."/>
            <person name="Ohm R.A."/>
            <person name="Bhattacharya S.S."/>
            <person name="Shirouzu T."/>
            <person name="Yoshinaga Y."/>
            <person name="Martin F.M."/>
            <person name="Grigoriev I.V."/>
            <person name="Hibbett D.S."/>
        </authorList>
    </citation>
    <scope>NUCLEOTIDE SEQUENCE [LARGE SCALE GENOMIC DNA]</scope>
    <source>
        <strain evidence="6 7">HHB12029</strain>
    </source>
</reference>
<dbReference type="SUPFAM" id="SSF64167">
    <property type="entry name" value="SurE-like"/>
    <property type="match status" value="1"/>
</dbReference>
<dbReference type="OrthoDB" id="4018688at2759"/>
<keyword evidence="2" id="KW-0479">Metal-binding</keyword>
<dbReference type="STRING" id="1314781.A0A166NGQ9"/>
<dbReference type="InterPro" id="IPR002828">
    <property type="entry name" value="SurE-like_Pase/nucleotidase"/>
</dbReference>
<name>A0A166NGQ9_EXIGL</name>
<dbReference type="Proteomes" id="UP000077266">
    <property type="component" value="Unassembled WGS sequence"/>
</dbReference>
<feature type="signal peptide" evidence="4">
    <location>
        <begin position="1"/>
        <end position="17"/>
    </location>
</feature>
<dbReference type="AlphaFoldDB" id="A0A166NGQ9"/>